<dbReference type="RefSeq" id="XP_014180821.1">
    <property type="nucleotide sequence ID" value="XM_014325346.1"/>
</dbReference>
<proteinExistence type="inferred from homology"/>
<dbReference type="PANTHER" id="PTHR46749:SF1">
    <property type="entry name" value="COMPLEX III ASSEMBLY FACTOR LYRM7"/>
    <property type="match status" value="1"/>
</dbReference>
<evidence type="ECO:0000256" key="4">
    <source>
        <dbReference type="ARBA" id="ARBA00015108"/>
    </source>
</evidence>
<comment type="function">
    <text evidence="8">Assembly factor required for Rieske Fe-S protein RIP1 incorporation into the cytochrome b-c1 (CIII) complex. Functions as a chaperone, binding to this subunit within the mitochondrial matrix and stabilizing it prior to its translocation and insertion into the late CIII dimeric intermediate within the mitochondrial inner membrane. Modulates the mitochondrial matrix zinc pool.</text>
</comment>
<feature type="region of interest" description="Disordered" evidence="9">
    <location>
        <begin position="109"/>
        <end position="175"/>
    </location>
</feature>
<dbReference type="KEGG" id="tasa:A1Q1_02401"/>
<reference evidence="10 11" key="1">
    <citation type="journal article" date="2012" name="Eukaryot. Cell">
        <title>Draft genome sequence of CBS 2479, the standard type strain of Trichosporon asahii.</title>
        <authorList>
            <person name="Yang R.Y."/>
            <person name="Li H.T."/>
            <person name="Zhu H."/>
            <person name="Zhou G.P."/>
            <person name="Wang M."/>
            <person name="Wang L."/>
        </authorList>
    </citation>
    <scope>NUCLEOTIDE SEQUENCE [LARGE SCALE GENOMIC DNA]</scope>
    <source>
        <strain evidence="11">ATCC 90039 / CBS 2479 / JCM 2466 / KCTC 7840 / NCYC 2677 / UAMH 7654</strain>
    </source>
</reference>
<dbReference type="CDD" id="cd20267">
    <property type="entry name" value="Complex1_LYR_LYRM7"/>
    <property type="match status" value="1"/>
</dbReference>
<name>J4UC96_TRIAS</name>
<dbReference type="HOGENOM" id="CLU_1533661_0_0_1"/>
<organism evidence="10 11">
    <name type="scientific">Trichosporon asahii var. asahii (strain ATCC 90039 / CBS 2479 / JCM 2466 / KCTC 7840 / NBRC 103889/ NCYC 2677 / UAMH 7654)</name>
    <name type="common">Yeast</name>
    <dbReference type="NCBI Taxonomy" id="1186058"/>
    <lineage>
        <taxon>Eukaryota</taxon>
        <taxon>Fungi</taxon>
        <taxon>Dikarya</taxon>
        <taxon>Basidiomycota</taxon>
        <taxon>Agaricomycotina</taxon>
        <taxon>Tremellomycetes</taxon>
        <taxon>Trichosporonales</taxon>
        <taxon>Trichosporonaceae</taxon>
        <taxon>Trichosporon</taxon>
    </lineage>
</organism>
<evidence type="ECO:0000256" key="9">
    <source>
        <dbReference type="SAM" id="MobiDB-lite"/>
    </source>
</evidence>
<accession>J4UC96</accession>
<dbReference type="GO" id="GO:0044183">
    <property type="term" value="F:protein folding chaperone"/>
    <property type="evidence" value="ECO:0007669"/>
    <property type="project" value="TreeGrafter"/>
</dbReference>
<evidence type="ECO:0000256" key="6">
    <source>
        <dbReference type="ARBA" id="ARBA00023128"/>
    </source>
</evidence>
<feature type="compositionally biased region" description="Low complexity" evidence="9">
    <location>
        <begin position="159"/>
        <end position="169"/>
    </location>
</feature>
<dbReference type="InterPro" id="IPR045298">
    <property type="entry name" value="Complex1_LYR_LYRM7"/>
</dbReference>
<comment type="subunit">
    <text evidence="3">Interacts with RIP1.</text>
</comment>
<dbReference type="PANTHER" id="PTHR46749">
    <property type="entry name" value="COMPLEX III ASSEMBLY FACTOR LYRM7"/>
    <property type="match status" value="1"/>
</dbReference>
<keyword evidence="6" id="KW-0496">Mitochondrion</keyword>
<evidence type="ECO:0000256" key="7">
    <source>
        <dbReference type="ARBA" id="ARBA00023186"/>
    </source>
</evidence>
<dbReference type="Proteomes" id="UP000002748">
    <property type="component" value="Unassembled WGS sequence"/>
</dbReference>
<protein>
    <recommendedName>
        <fullName evidence="4">Mitochondrial zinc maintenance protein 1, mitochondrial</fullName>
    </recommendedName>
</protein>
<feature type="compositionally biased region" description="Polar residues" evidence="9">
    <location>
        <begin position="47"/>
        <end position="56"/>
    </location>
</feature>
<sequence>MIPANLAPAARSAYRDVLRAARTTFQGDPTRHIALVTALRATFESPTLTAPTSSVAHSAPKPKRRSLLRKEKAEGVPEVDPASPEELAKRIQEWKDVAEFLRKNVVQGRLDEAKGTYIKPSTTLEPPPHPLNPQPSSRPKTPLGPPALPREHERHLHFPRPLSPSSLRNPHLHAP</sequence>
<dbReference type="GeneID" id="25985915"/>
<dbReference type="EMBL" id="ALBS01000198">
    <property type="protein sequence ID" value="EJT48580.1"/>
    <property type="molecule type" value="Genomic_DNA"/>
</dbReference>
<dbReference type="GO" id="GO:0034551">
    <property type="term" value="P:mitochondrial respiratory chain complex III assembly"/>
    <property type="evidence" value="ECO:0007669"/>
    <property type="project" value="InterPro"/>
</dbReference>
<keyword evidence="7" id="KW-0143">Chaperone</keyword>
<keyword evidence="5" id="KW-0809">Transit peptide</keyword>
<dbReference type="VEuPathDB" id="FungiDB:A1Q1_02401"/>
<comment type="subcellular location">
    <subcellularLocation>
        <location evidence="1">Mitochondrion matrix</location>
    </subcellularLocation>
</comment>
<dbReference type="OrthoDB" id="277888at2759"/>
<evidence type="ECO:0000256" key="8">
    <source>
        <dbReference type="ARBA" id="ARBA00025268"/>
    </source>
</evidence>
<gene>
    <name evidence="10" type="ORF">A1Q1_02401</name>
</gene>
<evidence type="ECO:0000256" key="2">
    <source>
        <dbReference type="ARBA" id="ARBA00009949"/>
    </source>
</evidence>
<dbReference type="InterPro" id="IPR050435">
    <property type="entry name" value="MZM1/LYRM7"/>
</dbReference>
<evidence type="ECO:0000256" key="1">
    <source>
        <dbReference type="ARBA" id="ARBA00004305"/>
    </source>
</evidence>
<comment type="similarity">
    <text evidence="2">Belongs to the complex I LYR family. MZM1 subfamily.</text>
</comment>
<dbReference type="GO" id="GO:0005759">
    <property type="term" value="C:mitochondrial matrix"/>
    <property type="evidence" value="ECO:0007669"/>
    <property type="project" value="UniProtKB-SubCell"/>
</dbReference>
<evidence type="ECO:0000256" key="5">
    <source>
        <dbReference type="ARBA" id="ARBA00022946"/>
    </source>
</evidence>
<evidence type="ECO:0000256" key="3">
    <source>
        <dbReference type="ARBA" id="ARBA00011589"/>
    </source>
</evidence>
<dbReference type="AlphaFoldDB" id="J4UC96"/>
<feature type="region of interest" description="Disordered" evidence="9">
    <location>
        <begin position="47"/>
        <end position="85"/>
    </location>
</feature>
<comment type="caution">
    <text evidence="10">The sequence shown here is derived from an EMBL/GenBank/DDBJ whole genome shotgun (WGS) entry which is preliminary data.</text>
</comment>
<evidence type="ECO:0000313" key="10">
    <source>
        <dbReference type="EMBL" id="EJT48580.1"/>
    </source>
</evidence>
<evidence type="ECO:0000313" key="11">
    <source>
        <dbReference type="Proteomes" id="UP000002748"/>
    </source>
</evidence>